<dbReference type="InterPro" id="IPR013766">
    <property type="entry name" value="Thioredoxin_domain"/>
</dbReference>
<evidence type="ECO:0000256" key="2">
    <source>
        <dbReference type="ARBA" id="ARBA00023008"/>
    </source>
</evidence>
<dbReference type="InterPro" id="IPR036249">
    <property type="entry name" value="Thioredoxin-like_sf"/>
</dbReference>
<dbReference type="Pfam" id="PF02630">
    <property type="entry name" value="SCO1-SenC"/>
    <property type="match status" value="1"/>
</dbReference>
<protein>
    <submittedName>
        <fullName evidence="5">Protein SCO2 homolog, mitochondrial</fullName>
    </submittedName>
</protein>
<comment type="similarity">
    <text evidence="1">Belongs to the SCO1/2 family.</text>
</comment>
<evidence type="ECO:0000256" key="1">
    <source>
        <dbReference type="ARBA" id="ARBA00010996"/>
    </source>
</evidence>
<reference evidence="5" key="1">
    <citation type="submission" date="2025-08" db="UniProtKB">
        <authorList>
            <consortium name="RefSeq"/>
        </authorList>
    </citation>
    <scope>IDENTIFICATION</scope>
</reference>
<evidence type="ECO:0000313" key="4">
    <source>
        <dbReference type="Proteomes" id="UP000694888"/>
    </source>
</evidence>
<name>A0ABM0K2X8_APLCA</name>
<dbReference type="InterPro" id="IPR003782">
    <property type="entry name" value="SCO1/SenC"/>
</dbReference>
<dbReference type="CDD" id="cd02968">
    <property type="entry name" value="SCO"/>
    <property type="match status" value="1"/>
</dbReference>
<proteinExistence type="inferred from homology"/>
<dbReference type="SUPFAM" id="SSF52833">
    <property type="entry name" value="Thioredoxin-like"/>
    <property type="match status" value="1"/>
</dbReference>
<dbReference type="Proteomes" id="UP000694888">
    <property type="component" value="Unplaced"/>
</dbReference>
<dbReference type="PROSITE" id="PS51352">
    <property type="entry name" value="THIOREDOXIN_2"/>
    <property type="match status" value="1"/>
</dbReference>
<sequence length="320" mass="36700">MPFRSSLTVCCRCLSLMNQSSRARPGLLQHGSDFKVRLKPMLYFMSTQMPDSFCLRRDNITMSSKTKLPNDFPVKHFPVRKVLVPGLRFYSSRSGSDGKGTTLNIPWWQRLVIVSGIAGITYYLVQGADHQKDIESEKVRYKEFDKAKLGGDWTLTDHHGNKRSSSDFRGHWMLIYFGFTHCPDICPEELEKLANIIKKFDEAPHLPNLQPIFITLDPERDTPAAIKDYCAEFKTPRLLGFTGTEDEIRAVAKKYRVYFGKGPRDADNDYIVDHTIIIYLVNPEGEFVNYFGRSLNADQITESVTKHIDKYNELKKVAKS</sequence>
<dbReference type="RefSeq" id="XP_005107527.1">
    <property type="nucleotide sequence ID" value="XM_005107470.3"/>
</dbReference>
<evidence type="ECO:0000259" key="3">
    <source>
        <dbReference type="PROSITE" id="PS51352"/>
    </source>
</evidence>
<evidence type="ECO:0000313" key="5">
    <source>
        <dbReference type="RefSeq" id="XP_005107527.1"/>
    </source>
</evidence>
<dbReference type="Gene3D" id="3.40.30.10">
    <property type="entry name" value="Glutaredoxin"/>
    <property type="match status" value="1"/>
</dbReference>
<organism evidence="4 5">
    <name type="scientific">Aplysia californica</name>
    <name type="common">California sea hare</name>
    <dbReference type="NCBI Taxonomy" id="6500"/>
    <lineage>
        <taxon>Eukaryota</taxon>
        <taxon>Metazoa</taxon>
        <taxon>Spiralia</taxon>
        <taxon>Lophotrochozoa</taxon>
        <taxon>Mollusca</taxon>
        <taxon>Gastropoda</taxon>
        <taxon>Heterobranchia</taxon>
        <taxon>Euthyneura</taxon>
        <taxon>Tectipleura</taxon>
        <taxon>Aplysiida</taxon>
        <taxon>Aplysioidea</taxon>
        <taxon>Aplysiidae</taxon>
        <taxon>Aplysia</taxon>
    </lineage>
</organism>
<dbReference type="GeneID" id="101850597"/>
<feature type="domain" description="Thioredoxin" evidence="3">
    <location>
        <begin position="144"/>
        <end position="309"/>
    </location>
</feature>
<dbReference type="PANTHER" id="PTHR12151:SF5">
    <property type="entry name" value="AT19154P"/>
    <property type="match status" value="1"/>
</dbReference>
<accession>A0ABM0K2X8</accession>
<gene>
    <name evidence="5" type="primary">LOC101850597</name>
</gene>
<dbReference type="PANTHER" id="PTHR12151">
    <property type="entry name" value="ELECTRON TRANSPORT PROTIN SCO1/SENC FAMILY MEMBER"/>
    <property type="match status" value="1"/>
</dbReference>
<keyword evidence="4" id="KW-1185">Reference proteome</keyword>
<keyword evidence="2" id="KW-0186">Copper</keyword>